<dbReference type="InterPro" id="IPR036045">
    <property type="entry name" value="Sec1-like_sf"/>
</dbReference>
<accession>A0A819RH65</accession>
<evidence type="ECO:0000313" key="3">
    <source>
        <dbReference type="Proteomes" id="UP000663874"/>
    </source>
</evidence>
<dbReference type="InterPro" id="IPR001619">
    <property type="entry name" value="Sec1-like"/>
</dbReference>
<dbReference type="Proteomes" id="UP000663874">
    <property type="component" value="Unassembled WGS sequence"/>
</dbReference>
<dbReference type="InterPro" id="IPR027482">
    <property type="entry name" value="Sec1-like_dom2"/>
</dbReference>
<dbReference type="Gene3D" id="3.40.50.1910">
    <property type="match status" value="1"/>
</dbReference>
<dbReference type="Pfam" id="PF00995">
    <property type="entry name" value="Sec1"/>
    <property type="match status" value="1"/>
</dbReference>
<dbReference type="SUPFAM" id="SSF56815">
    <property type="entry name" value="Sec1/munc18-like (SM) proteins"/>
    <property type="match status" value="1"/>
</dbReference>
<dbReference type="GO" id="GO:0016192">
    <property type="term" value="P:vesicle-mediated transport"/>
    <property type="evidence" value="ECO:0007669"/>
    <property type="project" value="InterPro"/>
</dbReference>
<evidence type="ECO:0000256" key="1">
    <source>
        <dbReference type="ARBA" id="ARBA00009884"/>
    </source>
</evidence>
<protein>
    <submittedName>
        <fullName evidence="2">Uncharacterized protein</fullName>
    </submittedName>
</protein>
<reference evidence="2" key="1">
    <citation type="submission" date="2021-02" db="EMBL/GenBank/DDBJ databases">
        <authorList>
            <person name="Nowell W R."/>
        </authorList>
    </citation>
    <scope>NUCLEOTIDE SEQUENCE</scope>
</reference>
<sequence>MHDKSNSNPDGKKPSRTFYGGHLITMNPKIESLKEWLTSNYSEHADRILNANSSDEDIDEACAPVFEAEWLKLTRIVRDAAYKQNYKWNDNLLRRTVQGLVSVLLSLRKKSVTIRYQKLSNMTRILADKLSSTLKRQVDFTPSNPNDINQTIVLIIDR</sequence>
<name>A0A819RH65_9BILA</name>
<organism evidence="2 3">
    <name type="scientific">Rotaria sordida</name>
    <dbReference type="NCBI Taxonomy" id="392033"/>
    <lineage>
        <taxon>Eukaryota</taxon>
        <taxon>Metazoa</taxon>
        <taxon>Spiralia</taxon>
        <taxon>Gnathifera</taxon>
        <taxon>Rotifera</taxon>
        <taxon>Eurotatoria</taxon>
        <taxon>Bdelloidea</taxon>
        <taxon>Philodinida</taxon>
        <taxon>Philodinidae</taxon>
        <taxon>Rotaria</taxon>
    </lineage>
</organism>
<comment type="caution">
    <text evidence="2">The sequence shown here is derived from an EMBL/GenBank/DDBJ whole genome shotgun (WGS) entry which is preliminary data.</text>
</comment>
<gene>
    <name evidence="2" type="ORF">FNK824_LOCUS28155</name>
</gene>
<evidence type="ECO:0000313" key="2">
    <source>
        <dbReference type="EMBL" id="CAF4040636.1"/>
    </source>
</evidence>
<dbReference type="AlphaFoldDB" id="A0A819RH65"/>
<dbReference type="EMBL" id="CAJOBE010007595">
    <property type="protein sequence ID" value="CAF4040636.1"/>
    <property type="molecule type" value="Genomic_DNA"/>
</dbReference>
<proteinExistence type="inferred from homology"/>
<comment type="similarity">
    <text evidence="1">Belongs to the STXBP/unc-18/SEC1 family.</text>
</comment>